<evidence type="ECO:0000256" key="1">
    <source>
        <dbReference type="ARBA" id="ARBA00022676"/>
    </source>
</evidence>
<dbReference type="InterPro" id="IPR004276">
    <property type="entry name" value="GlycoTrans_28_N"/>
</dbReference>
<feature type="domain" description="Glycosyl transferase family 28 C-terminal" evidence="4">
    <location>
        <begin position="146"/>
        <end position="310"/>
    </location>
</feature>
<sequence length="332" mass="36562">MEKDLVSRLQIPFRGIPAAGVHGVGLRVLPGNLMRLAKGTIASRQILREFQPDVLFFTGGYVAVPMALMSIPRNSLLYVPDIEPGLALKTLARFADCIAVTAEESRKFFSSGKRVVVSGYPVRPEIMKWDRRAGRARFGIEEQEKVLLVFGGSKGARSINQALWSVLPELLGRMQVIHVTGQGDWPLVDEQRAQLSAEQLSRYHVFAYLHEEMGAALAAADLVVCRAGASTLGELPYFGLPAVLVPYPYAWRYQKVNAEYLASRGAAVVVENNDLAQQLLPVVTRLITEESRLAAMRSAMLGLAQPRAAEKIADLLRELAHSPAQKGRMTTW</sequence>
<dbReference type="GO" id="GO:0016758">
    <property type="term" value="F:hexosyltransferase activity"/>
    <property type="evidence" value="ECO:0007669"/>
    <property type="project" value="InterPro"/>
</dbReference>
<dbReference type="PATRIC" id="fig|360411.5.peg.3084"/>
<dbReference type="AlphaFoldDB" id="A0A0P6X6G4"/>
<name>A0A0P6X6G4_9CHLR</name>
<protein>
    <recommendedName>
        <fullName evidence="7">Undecaprenyldiphospho-muramoylpentapeptide beta-N-acetylglucosaminyltransferase</fullName>
    </recommendedName>
</protein>
<dbReference type="Pfam" id="PF04101">
    <property type="entry name" value="Glyco_tran_28_C"/>
    <property type="match status" value="1"/>
</dbReference>
<dbReference type="Gene3D" id="3.40.50.2000">
    <property type="entry name" value="Glycogen Phosphorylase B"/>
    <property type="match status" value="2"/>
</dbReference>
<dbReference type="Proteomes" id="UP000050514">
    <property type="component" value="Unassembled WGS sequence"/>
</dbReference>
<keyword evidence="1" id="KW-0328">Glycosyltransferase</keyword>
<feature type="domain" description="Glycosyltransferase family 28 N-terminal" evidence="3">
    <location>
        <begin position="1"/>
        <end position="99"/>
    </location>
</feature>
<dbReference type="GO" id="GO:0005975">
    <property type="term" value="P:carbohydrate metabolic process"/>
    <property type="evidence" value="ECO:0007669"/>
    <property type="project" value="InterPro"/>
</dbReference>
<dbReference type="InterPro" id="IPR007235">
    <property type="entry name" value="Glyco_trans_28_C"/>
</dbReference>
<dbReference type="EMBL" id="LGHJ01000013">
    <property type="protein sequence ID" value="KPL75835.1"/>
    <property type="molecule type" value="Genomic_DNA"/>
</dbReference>
<organism evidence="5 6">
    <name type="scientific">Bellilinea caldifistulae</name>
    <dbReference type="NCBI Taxonomy" id="360411"/>
    <lineage>
        <taxon>Bacteria</taxon>
        <taxon>Bacillati</taxon>
        <taxon>Chloroflexota</taxon>
        <taxon>Anaerolineae</taxon>
        <taxon>Anaerolineales</taxon>
        <taxon>Anaerolineaceae</taxon>
        <taxon>Bellilinea</taxon>
    </lineage>
</organism>
<comment type="caution">
    <text evidence="5">The sequence shown here is derived from an EMBL/GenBank/DDBJ whole genome shotgun (WGS) entry which is preliminary data.</text>
</comment>
<dbReference type="STRING" id="360411.AC812_07590"/>
<proteinExistence type="predicted"/>
<keyword evidence="2" id="KW-0808">Transferase</keyword>
<evidence type="ECO:0000256" key="2">
    <source>
        <dbReference type="ARBA" id="ARBA00022679"/>
    </source>
</evidence>
<reference evidence="5 6" key="1">
    <citation type="submission" date="2015-07" db="EMBL/GenBank/DDBJ databases">
        <title>Draft genome of Bellilinea caldifistulae DSM 17877.</title>
        <authorList>
            <person name="Hemp J."/>
            <person name="Ward L.M."/>
            <person name="Pace L.A."/>
            <person name="Fischer W.W."/>
        </authorList>
    </citation>
    <scope>NUCLEOTIDE SEQUENCE [LARGE SCALE GENOMIC DNA]</scope>
    <source>
        <strain evidence="5 6">GOMI-1</strain>
    </source>
</reference>
<dbReference type="Pfam" id="PF03033">
    <property type="entry name" value="Glyco_transf_28"/>
    <property type="match status" value="1"/>
</dbReference>
<dbReference type="CDD" id="cd03785">
    <property type="entry name" value="GT28_MurG"/>
    <property type="match status" value="1"/>
</dbReference>
<dbReference type="SUPFAM" id="SSF53756">
    <property type="entry name" value="UDP-Glycosyltransferase/glycogen phosphorylase"/>
    <property type="match status" value="1"/>
</dbReference>
<accession>A0A0P6X6G4</accession>
<evidence type="ECO:0000259" key="3">
    <source>
        <dbReference type="Pfam" id="PF03033"/>
    </source>
</evidence>
<dbReference type="GO" id="GO:1901137">
    <property type="term" value="P:carbohydrate derivative biosynthetic process"/>
    <property type="evidence" value="ECO:0007669"/>
    <property type="project" value="UniProtKB-ARBA"/>
</dbReference>
<dbReference type="PANTHER" id="PTHR21015:SF22">
    <property type="entry name" value="GLYCOSYLTRANSFERASE"/>
    <property type="match status" value="1"/>
</dbReference>
<dbReference type="PANTHER" id="PTHR21015">
    <property type="entry name" value="UDP-N-ACETYLGLUCOSAMINE--N-ACETYLMURAMYL-(PENTAPEPTIDE) PYROPHOSPHORYL-UNDECAPRENOL N-ACETYLGLUCOSAMINE TRANSFERASE 1"/>
    <property type="match status" value="1"/>
</dbReference>
<evidence type="ECO:0008006" key="7">
    <source>
        <dbReference type="Google" id="ProtNLM"/>
    </source>
</evidence>
<evidence type="ECO:0000313" key="5">
    <source>
        <dbReference type="EMBL" id="KPL75835.1"/>
    </source>
</evidence>
<evidence type="ECO:0000313" key="6">
    <source>
        <dbReference type="Proteomes" id="UP000050514"/>
    </source>
</evidence>
<gene>
    <name evidence="5" type="ORF">AC812_07590</name>
</gene>
<evidence type="ECO:0000259" key="4">
    <source>
        <dbReference type="Pfam" id="PF04101"/>
    </source>
</evidence>
<keyword evidence="6" id="KW-1185">Reference proteome</keyword>